<sequence length="140" mass="16285">MKKCIFVLLMLFGFLLVVTLAAPVTESEKLDENQGSLMIRQDEEEPMELEELDDEEDVLDDEETLEDDMERYPRYGGYGKRHGGYGYGGKYRDYGYGGYGKHRGYKHGYGNHYGRYGKHYGGYGKHYGGYGKHYGHKRYY</sequence>
<gene>
    <name evidence="3" type="ORF">TOLI1172_LOCUS4154</name>
</gene>
<feature type="signal peptide" evidence="2">
    <location>
        <begin position="1"/>
        <end position="21"/>
    </location>
</feature>
<accession>A0A7S0ZF14</accession>
<dbReference type="AlphaFoldDB" id="A0A7S0ZF14"/>
<feature type="compositionally biased region" description="Acidic residues" evidence="1">
    <location>
        <begin position="42"/>
        <end position="69"/>
    </location>
</feature>
<reference evidence="3" key="1">
    <citation type="submission" date="2021-01" db="EMBL/GenBank/DDBJ databases">
        <authorList>
            <person name="Corre E."/>
            <person name="Pelletier E."/>
            <person name="Niang G."/>
            <person name="Scheremetjew M."/>
            <person name="Finn R."/>
            <person name="Kale V."/>
            <person name="Holt S."/>
            <person name="Cochrane G."/>
            <person name="Meng A."/>
            <person name="Brown T."/>
            <person name="Cohen L."/>
        </authorList>
    </citation>
    <scope>NUCLEOTIDE SEQUENCE</scope>
    <source>
        <strain evidence="3">CCMP3278</strain>
    </source>
</reference>
<evidence type="ECO:0000256" key="1">
    <source>
        <dbReference type="SAM" id="MobiDB-lite"/>
    </source>
</evidence>
<feature type="chain" id="PRO_5030807082" description="Glycine-rich protein" evidence="2">
    <location>
        <begin position="22"/>
        <end position="140"/>
    </location>
</feature>
<dbReference type="EMBL" id="HBFP01005855">
    <property type="protein sequence ID" value="CAD8819765.1"/>
    <property type="molecule type" value="Transcribed_RNA"/>
</dbReference>
<evidence type="ECO:0008006" key="4">
    <source>
        <dbReference type="Google" id="ProtNLM"/>
    </source>
</evidence>
<keyword evidence="2" id="KW-0732">Signal</keyword>
<feature type="region of interest" description="Disordered" evidence="1">
    <location>
        <begin position="33"/>
        <end position="73"/>
    </location>
</feature>
<evidence type="ECO:0000313" key="3">
    <source>
        <dbReference type="EMBL" id="CAD8819765.1"/>
    </source>
</evidence>
<evidence type="ECO:0000256" key="2">
    <source>
        <dbReference type="SAM" id="SignalP"/>
    </source>
</evidence>
<proteinExistence type="predicted"/>
<name>A0A7S0ZF14_9RHOD</name>
<organism evidence="3">
    <name type="scientific">Timspurckia oligopyrenoides</name>
    <dbReference type="NCBI Taxonomy" id="708627"/>
    <lineage>
        <taxon>Eukaryota</taxon>
        <taxon>Rhodophyta</taxon>
        <taxon>Bangiophyceae</taxon>
        <taxon>Porphyridiales</taxon>
        <taxon>Porphyridiaceae</taxon>
        <taxon>Timspurckia</taxon>
    </lineage>
</organism>
<protein>
    <recommendedName>
        <fullName evidence="4">Glycine-rich protein</fullName>
    </recommendedName>
</protein>